<evidence type="ECO:0000313" key="1">
    <source>
        <dbReference type="EMBL" id="MFC7303933.1"/>
    </source>
</evidence>
<keyword evidence="2" id="KW-1185">Reference proteome</keyword>
<evidence type="ECO:0008006" key="3">
    <source>
        <dbReference type="Google" id="ProtNLM"/>
    </source>
</evidence>
<comment type="caution">
    <text evidence="1">The sequence shown here is derived from an EMBL/GenBank/DDBJ whole genome shotgun (WGS) entry which is preliminary data.</text>
</comment>
<gene>
    <name evidence="1" type="ORF">ACFQVC_06860</name>
</gene>
<dbReference type="RefSeq" id="WP_381827612.1">
    <property type="nucleotide sequence ID" value="NZ_JBHTCF010000002.1"/>
</dbReference>
<sequence>MDQGWAAVVAGIVGLVAALGGAAVGGRAAVRGAQVSGNAAHRLWLRQERTRIYEQVHAAYADVAIEVPRVEQALRRREAPSDADTEEMRRAWAALRIACAGTQLFGPGEVVLAAMELRRLSTRCRSNIERWREAVADACTDEEHRRFSDRGDEHRLALRRSHELFMQQCQQVLLGSVPEGTAAD</sequence>
<name>A0ABW2JEH0_9ACTN</name>
<organism evidence="1 2">
    <name type="scientific">Streptomyces monticola</name>
    <dbReference type="NCBI Taxonomy" id="2666263"/>
    <lineage>
        <taxon>Bacteria</taxon>
        <taxon>Bacillati</taxon>
        <taxon>Actinomycetota</taxon>
        <taxon>Actinomycetes</taxon>
        <taxon>Kitasatosporales</taxon>
        <taxon>Streptomycetaceae</taxon>
        <taxon>Streptomyces</taxon>
    </lineage>
</organism>
<evidence type="ECO:0000313" key="2">
    <source>
        <dbReference type="Proteomes" id="UP001596523"/>
    </source>
</evidence>
<protein>
    <recommendedName>
        <fullName evidence="3">Secreted protein</fullName>
    </recommendedName>
</protein>
<reference evidence="2" key="1">
    <citation type="journal article" date="2019" name="Int. J. Syst. Evol. Microbiol.">
        <title>The Global Catalogue of Microorganisms (GCM) 10K type strain sequencing project: providing services to taxonomists for standard genome sequencing and annotation.</title>
        <authorList>
            <consortium name="The Broad Institute Genomics Platform"/>
            <consortium name="The Broad Institute Genome Sequencing Center for Infectious Disease"/>
            <person name="Wu L."/>
            <person name="Ma J."/>
        </authorList>
    </citation>
    <scope>NUCLEOTIDE SEQUENCE [LARGE SCALE GENOMIC DNA]</scope>
    <source>
        <strain evidence="2">SYNS20</strain>
    </source>
</reference>
<accession>A0ABW2JEH0</accession>
<dbReference type="Proteomes" id="UP001596523">
    <property type="component" value="Unassembled WGS sequence"/>
</dbReference>
<dbReference type="EMBL" id="JBHTCF010000002">
    <property type="protein sequence ID" value="MFC7303933.1"/>
    <property type="molecule type" value="Genomic_DNA"/>
</dbReference>
<proteinExistence type="predicted"/>